<accession>A0A1H7CK09</accession>
<evidence type="ECO:0000256" key="2">
    <source>
        <dbReference type="ARBA" id="ARBA00023002"/>
    </source>
</evidence>
<gene>
    <name evidence="3" type="ORF">SAMN04488058_1273</name>
</gene>
<evidence type="ECO:0000313" key="3">
    <source>
        <dbReference type="EMBL" id="SEJ87472.1"/>
    </source>
</evidence>
<organism evidence="3 4">
    <name type="scientific">Deinococcus reticulitermitis</name>
    <dbReference type="NCBI Taxonomy" id="856736"/>
    <lineage>
        <taxon>Bacteria</taxon>
        <taxon>Thermotogati</taxon>
        <taxon>Deinococcota</taxon>
        <taxon>Deinococci</taxon>
        <taxon>Deinococcales</taxon>
        <taxon>Deinococcaceae</taxon>
        <taxon>Deinococcus</taxon>
    </lineage>
</organism>
<evidence type="ECO:0000256" key="1">
    <source>
        <dbReference type="ARBA" id="ARBA00006484"/>
    </source>
</evidence>
<keyword evidence="4" id="KW-1185">Reference proteome</keyword>
<dbReference type="Gene3D" id="3.40.50.720">
    <property type="entry name" value="NAD(P)-binding Rossmann-like Domain"/>
    <property type="match status" value="1"/>
</dbReference>
<comment type="similarity">
    <text evidence="1">Belongs to the short-chain dehydrogenases/reductases (SDR) family.</text>
</comment>
<dbReference type="PANTHER" id="PTHR43669">
    <property type="entry name" value="5-KETO-D-GLUCONATE 5-REDUCTASE"/>
    <property type="match status" value="1"/>
</dbReference>
<evidence type="ECO:0000313" key="4">
    <source>
        <dbReference type="Proteomes" id="UP000199223"/>
    </source>
</evidence>
<dbReference type="AlphaFoldDB" id="A0A1H7CK09"/>
<dbReference type="Pfam" id="PF00106">
    <property type="entry name" value="adh_short"/>
    <property type="match status" value="1"/>
</dbReference>
<proteinExistence type="inferred from homology"/>
<protein>
    <submittedName>
        <fullName evidence="3">Short chain dehydrogenase</fullName>
    </submittedName>
</protein>
<sequence>MTPDSATPPAPAMAPSAHHFLSGKTALVTGSVQGIGLAIAGALAGRGANIVLHGLTTPAEGEAQAQALGQAWGVAVTFIPGDLADPAQARAVFAAAQAQGGWISS</sequence>
<dbReference type="SUPFAM" id="SSF51735">
    <property type="entry name" value="NAD(P)-binding Rossmann-fold domains"/>
    <property type="match status" value="1"/>
</dbReference>
<dbReference type="GO" id="GO:0016491">
    <property type="term" value="F:oxidoreductase activity"/>
    <property type="evidence" value="ECO:0007669"/>
    <property type="project" value="UniProtKB-KW"/>
</dbReference>
<name>A0A1H7CK09_9DEIO</name>
<dbReference type="InterPro" id="IPR036291">
    <property type="entry name" value="NAD(P)-bd_dom_sf"/>
</dbReference>
<dbReference type="STRING" id="856736.SAMN04488058_1273"/>
<dbReference type="EMBL" id="FNZA01000027">
    <property type="protein sequence ID" value="SEJ87472.1"/>
    <property type="molecule type" value="Genomic_DNA"/>
</dbReference>
<dbReference type="PANTHER" id="PTHR43669:SF3">
    <property type="entry name" value="ALCOHOL DEHYDROGENASE, PUTATIVE (AFU_ORTHOLOGUE AFUA_3G03445)-RELATED"/>
    <property type="match status" value="1"/>
</dbReference>
<reference evidence="4" key="1">
    <citation type="submission" date="2016-10" db="EMBL/GenBank/DDBJ databases">
        <authorList>
            <person name="Varghese N."/>
            <person name="Submissions S."/>
        </authorList>
    </citation>
    <scope>NUCLEOTIDE SEQUENCE [LARGE SCALE GENOMIC DNA]</scope>
    <source>
        <strain evidence="4">CGMCC 1.10218</strain>
    </source>
</reference>
<keyword evidence="2" id="KW-0560">Oxidoreductase</keyword>
<dbReference type="InterPro" id="IPR002347">
    <property type="entry name" value="SDR_fam"/>
</dbReference>
<dbReference type="Proteomes" id="UP000199223">
    <property type="component" value="Unassembled WGS sequence"/>
</dbReference>